<dbReference type="InterPro" id="IPR009057">
    <property type="entry name" value="Homeodomain-like_sf"/>
</dbReference>
<keyword evidence="3 5" id="KW-0371">Homeobox</keyword>
<dbReference type="InterPro" id="IPR050224">
    <property type="entry name" value="TALE_homeobox"/>
</dbReference>
<dbReference type="CDD" id="cd00086">
    <property type="entry name" value="homeodomain"/>
    <property type="match status" value="1"/>
</dbReference>
<dbReference type="GO" id="GO:0003677">
    <property type="term" value="F:DNA binding"/>
    <property type="evidence" value="ECO:0007669"/>
    <property type="project" value="UniProtKB-UniRule"/>
</dbReference>
<evidence type="ECO:0000256" key="4">
    <source>
        <dbReference type="ARBA" id="ARBA00023242"/>
    </source>
</evidence>
<dbReference type="InterPro" id="IPR005540">
    <property type="entry name" value="KNOX1"/>
</dbReference>
<dbReference type="PROSITE" id="PS51213">
    <property type="entry name" value="ELK"/>
    <property type="match status" value="1"/>
</dbReference>
<comment type="similarity">
    <text evidence="6">Belongs to the TALE/KNOX homeobox family.</text>
</comment>
<evidence type="ECO:0000256" key="6">
    <source>
        <dbReference type="PROSITE-ProRule" id="PRU00559"/>
    </source>
</evidence>
<feature type="domain" description="ELK" evidence="9">
    <location>
        <begin position="380"/>
        <end position="400"/>
    </location>
</feature>
<dbReference type="Gene3D" id="1.10.10.60">
    <property type="entry name" value="Homeodomain-like"/>
    <property type="match status" value="1"/>
</dbReference>
<dbReference type="GO" id="GO:0000981">
    <property type="term" value="F:DNA-binding transcription factor activity, RNA polymerase II-specific"/>
    <property type="evidence" value="ECO:0007669"/>
    <property type="project" value="InterPro"/>
</dbReference>
<dbReference type="PROSITE" id="PS50071">
    <property type="entry name" value="HOMEOBOX_2"/>
    <property type="match status" value="1"/>
</dbReference>
<dbReference type="GO" id="GO:0005634">
    <property type="term" value="C:nucleus"/>
    <property type="evidence" value="ECO:0007669"/>
    <property type="project" value="UniProtKB-SubCell"/>
</dbReference>
<dbReference type="InterPro" id="IPR001356">
    <property type="entry name" value="HD"/>
</dbReference>
<accession>A0A2U9QGG1</accession>
<evidence type="ECO:0000259" key="9">
    <source>
        <dbReference type="PROSITE" id="PS51213"/>
    </source>
</evidence>
<dbReference type="SMART" id="SM00389">
    <property type="entry name" value="HOX"/>
    <property type="match status" value="1"/>
</dbReference>
<gene>
    <name evidence="10" type="primary">KNOX1</name>
</gene>
<evidence type="ECO:0000256" key="7">
    <source>
        <dbReference type="SAM" id="MobiDB-lite"/>
    </source>
</evidence>
<organism evidence="10">
    <name type="scientific">Cyrtomium guizhouense</name>
    <dbReference type="NCBI Taxonomy" id="306076"/>
    <lineage>
        <taxon>Eukaryota</taxon>
        <taxon>Viridiplantae</taxon>
        <taxon>Streptophyta</taxon>
        <taxon>Embryophyta</taxon>
        <taxon>Tracheophyta</taxon>
        <taxon>Polypodiopsida</taxon>
        <taxon>Polypodiidae</taxon>
        <taxon>Polypodiales</taxon>
        <taxon>Polypodiineae</taxon>
        <taxon>Dryopteridaceae</taxon>
        <taxon>Dryopteridoideae</taxon>
        <taxon>Cyrtomium</taxon>
    </lineage>
</organism>
<dbReference type="Pfam" id="PF05920">
    <property type="entry name" value="Homeobox_KN"/>
    <property type="match status" value="1"/>
</dbReference>
<reference evidence="10" key="1">
    <citation type="submission" date="2017-07" db="EMBL/GenBank/DDBJ databases">
        <title>Evolution of leaf polarity genes in ferns.</title>
        <authorList>
            <person name="Li G.-S."/>
        </authorList>
    </citation>
    <scope>NUCLEOTIDE SEQUENCE</scope>
</reference>
<feature type="domain" description="Homeobox" evidence="8">
    <location>
        <begin position="400"/>
        <end position="463"/>
    </location>
</feature>
<feature type="DNA-binding region" description="Homeobox; TALE-type" evidence="5">
    <location>
        <begin position="401"/>
        <end position="464"/>
    </location>
</feature>
<comment type="subcellular location">
    <subcellularLocation>
        <location evidence="1 5">Nucleus</location>
    </subcellularLocation>
</comment>
<dbReference type="AlphaFoldDB" id="A0A2U9QGG1"/>
<dbReference type="SUPFAM" id="SSF46689">
    <property type="entry name" value="Homeodomain-like"/>
    <property type="match status" value="1"/>
</dbReference>
<dbReference type="InterPro" id="IPR008422">
    <property type="entry name" value="KN_HD"/>
</dbReference>
<dbReference type="InterPro" id="IPR005541">
    <property type="entry name" value="KNOX2"/>
</dbReference>
<keyword evidence="4 5" id="KW-0539">Nucleus</keyword>
<evidence type="ECO:0000259" key="8">
    <source>
        <dbReference type="PROSITE" id="PS50071"/>
    </source>
</evidence>
<proteinExistence type="evidence at transcript level"/>
<dbReference type="EMBL" id="MF537698">
    <property type="protein sequence ID" value="AWU46631.1"/>
    <property type="molecule type" value="mRNA"/>
</dbReference>
<protein>
    <submittedName>
        <fullName evidence="10">Class 1 KNOX protein</fullName>
    </submittedName>
</protein>
<feature type="region of interest" description="Disordered" evidence="7">
    <location>
        <begin position="42"/>
        <end position="76"/>
    </location>
</feature>
<dbReference type="InterPro" id="IPR017970">
    <property type="entry name" value="Homeobox_CS"/>
</dbReference>
<evidence type="ECO:0000313" key="10">
    <source>
        <dbReference type="EMBL" id="AWU46631.1"/>
    </source>
</evidence>
<feature type="region of interest" description="Disordered" evidence="7">
    <location>
        <begin position="325"/>
        <end position="361"/>
    </location>
</feature>
<dbReference type="Pfam" id="PF03790">
    <property type="entry name" value="KNOX1"/>
    <property type="match status" value="1"/>
</dbReference>
<dbReference type="PANTHER" id="PTHR11850">
    <property type="entry name" value="HOMEOBOX PROTEIN TRANSCRIPTION FACTORS"/>
    <property type="match status" value="1"/>
</dbReference>
<feature type="compositionally biased region" description="Polar residues" evidence="7">
    <location>
        <begin position="335"/>
        <end position="345"/>
    </location>
</feature>
<keyword evidence="2 5" id="KW-0238">DNA-binding</keyword>
<evidence type="ECO:0000256" key="1">
    <source>
        <dbReference type="ARBA" id="ARBA00004123"/>
    </source>
</evidence>
<feature type="compositionally biased region" description="Acidic residues" evidence="7">
    <location>
        <begin position="350"/>
        <end position="359"/>
    </location>
</feature>
<dbReference type="InterPro" id="IPR005539">
    <property type="entry name" value="ELK_dom"/>
</dbReference>
<name>A0A2U9QGG1_9MONI</name>
<dbReference type="SMART" id="SM01188">
    <property type="entry name" value="ELK"/>
    <property type="match status" value="1"/>
</dbReference>
<dbReference type="SMART" id="SM01256">
    <property type="entry name" value="KNOX2"/>
    <property type="match status" value="1"/>
</dbReference>
<evidence type="ECO:0000256" key="2">
    <source>
        <dbReference type="ARBA" id="ARBA00023125"/>
    </source>
</evidence>
<dbReference type="Pfam" id="PF03789">
    <property type="entry name" value="ELK"/>
    <property type="match status" value="1"/>
</dbReference>
<dbReference type="SMART" id="SM01255">
    <property type="entry name" value="KNOX1"/>
    <property type="match status" value="1"/>
</dbReference>
<sequence length="519" mass="57980">MDYESHMRAAAMHPSLCNVVNYGEGQVGSMMALMTTDHQTVEHATDSNRHRNPPQHLAPHQQHHHSQHHHEESRTDHRQPLNIMHANTAPSVHAPSSSFAYYNASLEPYLQSALFQATHALHSTHHVEPHPPILSTLDHLDPSSVVISSEEEKPDIGAPKIATAVQFEGGRECNYVIATSGPPLLVSPGANSTTRETRATVGTVSMDTDDAPTPIDHADPIRAKIISHPTYPRLVMAYVNCNKIGAPPEAVTKLEEVSKKYQSYRSSSPAAMGADPELDHFMETYCNVLQKYHDELMQPYKEAMAFFRKIELQLNALSKGSLRLSQSGDEKGELVNSNNHAQQNNGGSSVEEEAEEDGEVSCGEVDFHEEMIDPLAEDQKLKEQLLRKYSGYICGLKQEFLKKKKKGKLPKDARQKLLDWWTQHYKWPYPSEPEKAALAETTGLDQKQINNWFINQRKRHWKPAEDMQYMMVDSPSVHHHHVHSHAHLAPHPLASYAVVETMDAAAAAAAAATIMPSLH</sequence>
<evidence type="ECO:0000256" key="5">
    <source>
        <dbReference type="PROSITE-ProRule" id="PRU00108"/>
    </source>
</evidence>
<dbReference type="Pfam" id="PF03791">
    <property type="entry name" value="KNOX2"/>
    <property type="match status" value="1"/>
</dbReference>
<dbReference type="PROSITE" id="PS00027">
    <property type="entry name" value="HOMEOBOX_1"/>
    <property type="match status" value="1"/>
</dbReference>
<evidence type="ECO:0000256" key="3">
    <source>
        <dbReference type="ARBA" id="ARBA00023155"/>
    </source>
</evidence>